<dbReference type="InterPro" id="IPR010998">
    <property type="entry name" value="Integrase_recombinase_N"/>
</dbReference>
<dbReference type="Gene3D" id="1.10.150.130">
    <property type="match status" value="1"/>
</dbReference>
<evidence type="ECO:0000259" key="6">
    <source>
        <dbReference type="PROSITE" id="PS51900"/>
    </source>
</evidence>
<dbReference type="KEGG" id="caby:Cabys_4105"/>
<evidence type="ECO:0000259" key="5">
    <source>
        <dbReference type="PROSITE" id="PS51898"/>
    </source>
</evidence>
<dbReference type="PROSITE" id="PS51898">
    <property type="entry name" value="TYR_RECOMBINASE"/>
    <property type="match status" value="1"/>
</dbReference>
<dbReference type="InterPro" id="IPR004107">
    <property type="entry name" value="Integrase_SAM-like_N"/>
</dbReference>
<dbReference type="EMBL" id="CP018099">
    <property type="protein sequence ID" value="APF20850.1"/>
    <property type="molecule type" value="Genomic_DNA"/>
</dbReference>
<protein>
    <submittedName>
        <fullName evidence="7">Phage integrase family protein</fullName>
    </submittedName>
</protein>
<reference evidence="7 8" key="1">
    <citation type="submission" date="2016-11" db="EMBL/GenBank/DDBJ databases">
        <title>Genomic analysis of Caldithrix abyssi and proposal of a novel bacterial phylum Caldithrichaeota.</title>
        <authorList>
            <person name="Kublanov I."/>
            <person name="Sigalova O."/>
            <person name="Gavrilov S."/>
            <person name="Lebedinsky A."/>
            <person name="Ivanova N."/>
            <person name="Daum C."/>
            <person name="Reddy T."/>
            <person name="Klenk H.P."/>
            <person name="Goker M."/>
            <person name="Reva O."/>
            <person name="Miroshnichenko M."/>
            <person name="Kyprides N."/>
            <person name="Woyke T."/>
            <person name="Gelfand M."/>
        </authorList>
    </citation>
    <scope>NUCLEOTIDE SEQUENCE [LARGE SCALE GENOMIC DNA]</scope>
    <source>
        <strain evidence="7 8">LF13</strain>
    </source>
</reference>
<gene>
    <name evidence="7" type="ORF">Cabys_4105</name>
</gene>
<dbReference type="InterPro" id="IPR013762">
    <property type="entry name" value="Integrase-like_cat_sf"/>
</dbReference>
<feature type="domain" description="Core-binding (CB)" evidence="6">
    <location>
        <begin position="1"/>
        <end position="79"/>
    </location>
</feature>
<dbReference type="Pfam" id="PF13495">
    <property type="entry name" value="Phage_int_SAM_4"/>
    <property type="match status" value="1"/>
</dbReference>
<organism evidence="7 8">
    <name type="scientific">Caldithrix abyssi DSM 13497</name>
    <dbReference type="NCBI Taxonomy" id="880073"/>
    <lineage>
        <taxon>Bacteria</taxon>
        <taxon>Pseudomonadati</taxon>
        <taxon>Calditrichota</taxon>
        <taxon>Calditrichia</taxon>
        <taxon>Calditrichales</taxon>
        <taxon>Calditrichaceae</taxon>
        <taxon>Caldithrix</taxon>
    </lineage>
</organism>
<dbReference type="Proteomes" id="UP000183868">
    <property type="component" value="Chromosome"/>
</dbReference>
<dbReference type="InterPro" id="IPR002104">
    <property type="entry name" value="Integrase_catalytic"/>
</dbReference>
<dbReference type="GO" id="GO:0015074">
    <property type="term" value="P:DNA integration"/>
    <property type="evidence" value="ECO:0007669"/>
    <property type="project" value="UniProtKB-KW"/>
</dbReference>
<name>A0A1J1CFQ0_CALAY</name>
<dbReference type="Pfam" id="PF00589">
    <property type="entry name" value="Phage_integrase"/>
    <property type="match status" value="1"/>
</dbReference>
<dbReference type="SUPFAM" id="SSF56349">
    <property type="entry name" value="DNA breaking-rejoining enzymes"/>
    <property type="match status" value="1"/>
</dbReference>
<dbReference type="PROSITE" id="PS51900">
    <property type="entry name" value="CB"/>
    <property type="match status" value="1"/>
</dbReference>
<dbReference type="Gene3D" id="1.10.443.10">
    <property type="entry name" value="Intergrase catalytic core"/>
    <property type="match status" value="1"/>
</dbReference>
<keyword evidence="2 4" id="KW-0238">DNA-binding</keyword>
<evidence type="ECO:0000256" key="3">
    <source>
        <dbReference type="ARBA" id="ARBA00023172"/>
    </source>
</evidence>
<dbReference type="AlphaFoldDB" id="A0A1J1CFQ0"/>
<dbReference type="GO" id="GO:0006310">
    <property type="term" value="P:DNA recombination"/>
    <property type="evidence" value="ECO:0007669"/>
    <property type="project" value="UniProtKB-KW"/>
</dbReference>
<feature type="domain" description="Tyr recombinase" evidence="5">
    <location>
        <begin position="97"/>
        <end position="152"/>
    </location>
</feature>
<keyword evidence="3" id="KW-0233">DNA recombination</keyword>
<dbReference type="GO" id="GO:0003677">
    <property type="term" value="F:DNA binding"/>
    <property type="evidence" value="ECO:0007669"/>
    <property type="project" value="UniProtKB-UniRule"/>
</dbReference>
<evidence type="ECO:0000256" key="1">
    <source>
        <dbReference type="ARBA" id="ARBA00022908"/>
    </source>
</evidence>
<keyword evidence="1" id="KW-0229">DNA integration</keyword>
<evidence type="ECO:0000313" key="7">
    <source>
        <dbReference type="EMBL" id="APF20850.1"/>
    </source>
</evidence>
<dbReference type="InterPro" id="IPR011010">
    <property type="entry name" value="DNA_brk_join_enz"/>
</dbReference>
<evidence type="ECO:0000256" key="4">
    <source>
        <dbReference type="PROSITE-ProRule" id="PRU01248"/>
    </source>
</evidence>
<evidence type="ECO:0000256" key="2">
    <source>
        <dbReference type="ARBA" id="ARBA00023125"/>
    </source>
</evidence>
<proteinExistence type="predicted"/>
<sequence>MLDQVRAGLRLKHYSYRTEQAYIHWIKRFIFFHNKRHPLEMGKQEINEFLTHLAVNEKVAASTQNQALCAIVFLYKHILNIDLGDIGEIYWSKKPQKLPVVFTHNEAKAVLEKLNGATWLMAMLLYGAGLRLNECLQLRVKDIDFEYKQITV</sequence>
<evidence type="ECO:0000313" key="8">
    <source>
        <dbReference type="Proteomes" id="UP000183868"/>
    </source>
</evidence>
<dbReference type="InterPro" id="IPR044068">
    <property type="entry name" value="CB"/>
</dbReference>
<accession>A0A1J1CFQ0</accession>